<feature type="chain" id="PRO_5025446277" description="Transmembrane protein" evidence="2">
    <location>
        <begin position="27"/>
        <end position="51"/>
    </location>
</feature>
<dbReference type="AlphaFoldDB" id="A0A6B9VGI2"/>
<gene>
    <name evidence="3" type="ORF">DS421_19g672470</name>
</gene>
<dbReference type="Proteomes" id="UP000464620">
    <property type="component" value="Chromosome B09"/>
</dbReference>
<evidence type="ECO:0008006" key="5">
    <source>
        <dbReference type="Google" id="ProtNLM"/>
    </source>
</evidence>
<protein>
    <recommendedName>
        <fullName evidence="5">Transmembrane protein</fullName>
    </recommendedName>
</protein>
<evidence type="ECO:0000256" key="2">
    <source>
        <dbReference type="SAM" id="SignalP"/>
    </source>
</evidence>
<dbReference type="EMBL" id="CP031001">
    <property type="protein sequence ID" value="QHN79731.1"/>
    <property type="molecule type" value="Genomic_DNA"/>
</dbReference>
<proteinExistence type="predicted"/>
<feature type="signal peptide" evidence="2">
    <location>
        <begin position="1"/>
        <end position="26"/>
    </location>
</feature>
<organism evidence="3 4">
    <name type="scientific">Arachis hypogaea</name>
    <name type="common">Peanut</name>
    <dbReference type="NCBI Taxonomy" id="3818"/>
    <lineage>
        <taxon>Eukaryota</taxon>
        <taxon>Viridiplantae</taxon>
        <taxon>Streptophyta</taxon>
        <taxon>Embryophyta</taxon>
        <taxon>Tracheophyta</taxon>
        <taxon>Spermatophyta</taxon>
        <taxon>Magnoliopsida</taxon>
        <taxon>eudicotyledons</taxon>
        <taxon>Gunneridae</taxon>
        <taxon>Pentapetalae</taxon>
        <taxon>rosids</taxon>
        <taxon>fabids</taxon>
        <taxon>Fabales</taxon>
        <taxon>Fabaceae</taxon>
        <taxon>Papilionoideae</taxon>
        <taxon>50 kb inversion clade</taxon>
        <taxon>dalbergioids sensu lato</taxon>
        <taxon>Dalbergieae</taxon>
        <taxon>Pterocarpus clade</taxon>
        <taxon>Arachis</taxon>
    </lineage>
</organism>
<reference evidence="3 4" key="1">
    <citation type="submission" date="2020-01" db="EMBL/GenBank/DDBJ databases">
        <title>Genome sequence of Arachis hypogaea, cultivar Shitouqi.</title>
        <authorList>
            <person name="Zhuang W."/>
            <person name="Chen H."/>
            <person name="Varshney R."/>
            <person name="Wang D."/>
            <person name="Ming R."/>
        </authorList>
    </citation>
    <scope>NUCLEOTIDE SEQUENCE [LARGE SCALE GENOMIC DNA]</scope>
    <source>
        <tissue evidence="3">Young leaf</tissue>
    </source>
</reference>
<name>A0A6B9VGI2_ARAHY</name>
<evidence type="ECO:0000313" key="4">
    <source>
        <dbReference type="Proteomes" id="UP000464620"/>
    </source>
</evidence>
<evidence type="ECO:0000256" key="1">
    <source>
        <dbReference type="SAM" id="MobiDB-lite"/>
    </source>
</evidence>
<evidence type="ECO:0000313" key="3">
    <source>
        <dbReference type="EMBL" id="QHN79731.1"/>
    </source>
</evidence>
<sequence length="51" mass="5688">MDVKKLLRILVCLCFQIFLFIQATQAVPLGRFHDIPKSPPPAPKGGPNHHP</sequence>
<accession>A0A6B9VGI2</accession>
<feature type="region of interest" description="Disordered" evidence="1">
    <location>
        <begin position="32"/>
        <end position="51"/>
    </location>
</feature>
<keyword evidence="2" id="KW-0732">Signal</keyword>